<dbReference type="Proteomes" id="UP000434604">
    <property type="component" value="Unassembled WGS sequence"/>
</dbReference>
<sequence>MDYLVLAETDFFGLINGAGNSKGLGTAYDSFVKAVISLCYECTDRRSIAVALAYAENELQHHHTQYMATEKSHTDLYVRKALSFVRKMQEHIVANHIQVPPLSEPSHTTKETMTVPTPALQWTGSTLDLVELVYGLNEMGCIGNGEISLKVLAPELYKFFGINTKECYRYYSAIKLRKNPSRTYFIDKMQVKLNEKIRRDEELERMRR</sequence>
<dbReference type="InterPro" id="IPR018534">
    <property type="entry name" value="Tet_reg_excision_RteC"/>
</dbReference>
<protein>
    <submittedName>
        <fullName evidence="1">RteC protein</fullName>
    </submittedName>
</protein>
<name>A0A7J5PYT3_9BACE</name>
<dbReference type="EMBL" id="WDED01000009">
    <property type="protein sequence ID" value="KAB6148385.1"/>
    <property type="molecule type" value="Genomic_DNA"/>
</dbReference>
<reference evidence="1 2" key="1">
    <citation type="journal article" date="2019" name="Nat. Med.">
        <title>A library of human gut bacterial isolates paired with longitudinal multiomics data enables mechanistic microbiome research.</title>
        <authorList>
            <person name="Poyet M."/>
            <person name="Groussin M."/>
            <person name="Gibbons S.M."/>
            <person name="Avila-Pacheco J."/>
            <person name="Jiang X."/>
            <person name="Kearney S.M."/>
            <person name="Perrotta A.R."/>
            <person name="Berdy B."/>
            <person name="Zhao S."/>
            <person name="Lieberman T.D."/>
            <person name="Swanson P.K."/>
            <person name="Smith M."/>
            <person name="Roesemann S."/>
            <person name="Alexander J.E."/>
            <person name="Rich S.A."/>
            <person name="Livny J."/>
            <person name="Vlamakis H."/>
            <person name="Clish C."/>
            <person name="Bullock K."/>
            <person name="Deik A."/>
            <person name="Scott J."/>
            <person name="Pierce K.A."/>
            <person name="Xavier R.J."/>
            <person name="Alm E.J."/>
        </authorList>
    </citation>
    <scope>NUCLEOTIDE SEQUENCE [LARGE SCALE GENOMIC DNA]</scope>
    <source>
        <strain evidence="1 2">BIOML-A58</strain>
    </source>
</reference>
<organism evidence="1 2">
    <name type="scientific">Bacteroides xylanisolvens</name>
    <dbReference type="NCBI Taxonomy" id="371601"/>
    <lineage>
        <taxon>Bacteria</taxon>
        <taxon>Pseudomonadati</taxon>
        <taxon>Bacteroidota</taxon>
        <taxon>Bacteroidia</taxon>
        <taxon>Bacteroidales</taxon>
        <taxon>Bacteroidaceae</taxon>
        <taxon>Bacteroides</taxon>
    </lineage>
</organism>
<evidence type="ECO:0000313" key="1">
    <source>
        <dbReference type="EMBL" id="KAB6148385.1"/>
    </source>
</evidence>
<dbReference type="Pfam" id="PF09357">
    <property type="entry name" value="RteC"/>
    <property type="match status" value="1"/>
</dbReference>
<gene>
    <name evidence="1" type="ORF">GA398_07475</name>
</gene>
<comment type="caution">
    <text evidence="1">The sequence shown here is derived from an EMBL/GenBank/DDBJ whole genome shotgun (WGS) entry which is preliminary data.</text>
</comment>
<evidence type="ECO:0000313" key="2">
    <source>
        <dbReference type="Proteomes" id="UP000434604"/>
    </source>
</evidence>
<dbReference type="RefSeq" id="WP_151934461.1">
    <property type="nucleotide sequence ID" value="NZ_WDED01000009.1"/>
</dbReference>
<proteinExistence type="predicted"/>
<accession>A0A7J5PYT3</accession>
<dbReference type="AlphaFoldDB" id="A0A7J5PYT3"/>